<organism evidence="1 2">
    <name type="scientific">Actinomycetospora chlora</name>
    <dbReference type="NCBI Taxonomy" id="663608"/>
    <lineage>
        <taxon>Bacteria</taxon>
        <taxon>Bacillati</taxon>
        <taxon>Actinomycetota</taxon>
        <taxon>Actinomycetes</taxon>
        <taxon>Pseudonocardiales</taxon>
        <taxon>Pseudonocardiaceae</taxon>
        <taxon>Actinomycetospora</taxon>
    </lineage>
</organism>
<dbReference type="Pfam" id="PF02515">
    <property type="entry name" value="CoA_transf_3"/>
    <property type="match status" value="1"/>
</dbReference>
<dbReference type="Proteomes" id="UP001500928">
    <property type="component" value="Unassembled WGS sequence"/>
</dbReference>
<keyword evidence="2" id="KW-1185">Reference proteome</keyword>
<evidence type="ECO:0000313" key="1">
    <source>
        <dbReference type="EMBL" id="GAA4797699.1"/>
    </source>
</evidence>
<dbReference type="GO" id="GO:0016740">
    <property type="term" value="F:transferase activity"/>
    <property type="evidence" value="ECO:0007669"/>
    <property type="project" value="UniProtKB-KW"/>
</dbReference>
<comment type="caution">
    <text evidence="1">The sequence shown here is derived from an EMBL/GenBank/DDBJ whole genome shotgun (WGS) entry which is preliminary data.</text>
</comment>
<sequence length="369" mass="37880">MRPLEGYRVVSLAEQYPGPFAAMVLGDLGADVVAVERPAGGDPARAFPGHFAALGRGRRSVALDLKTDAGRAACRALVDRADVLLEGFRPGVLARLGLDPVALTAARPDLVVVSISGFGQDGPHRDRPAHDLSFQALAGLLDPAAPAVPSLAQADVAAGLFATVAALAGLAGRAAYGRGGHHDVAMLDALLAFAATRLVPAANGLPSDSLGEDPGYGVYATADGRWLALSIAFEDRFWRALCAALDLPDLAGVPGAERVARQVELRGRVAERIAAHDLAHWEDVLAGVPVAPVRGPGEVLDDPQIAARGLLPRVDGTAFLRQPLVVDGHGPGPARGVPGLGEHTEEVLREAGVGGDTLAAVLASLPASD</sequence>
<gene>
    <name evidence="1" type="ORF">GCM10023200_37430</name>
</gene>
<evidence type="ECO:0000313" key="2">
    <source>
        <dbReference type="Proteomes" id="UP001500928"/>
    </source>
</evidence>
<accession>A0ABP9BQA4</accession>
<dbReference type="Gene3D" id="3.40.50.10540">
    <property type="entry name" value="Crotonobetainyl-coa:carnitine coa-transferase, domain 1"/>
    <property type="match status" value="1"/>
</dbReference>
<protein>
    <submittedName>
        <fullName evidence="1">CoA transferase</fullName>
    </submittedName>
</protein>
<keyword evidence="1" id="KW-0808">Transferase</keyword>
<name>A0ABP9BQA4_9PSEU</name>
<dbReference type="EMBL" id="BAABHO010000031">
    <property type="protein sequence ID" value="GAA4797699.1"/>
    <property type="molecule type" value="Genomic_DNA"/>
</dbReference>
<dbReference type="InterPro" id="IPR023606">
    <property type="entry name" value="CoA-Trfase_III_dom_1_sf"/>
</dbReference>
<dbReference type="PANTHER" id="PTHR48228">
    <property type="entry name" value="SUCCINYL-COA--D-CITRAMALATE COA-TRANSFERASE"/>
    <property type="match status" value="1"/>
</dbReference>
<dbReference type="InterPro" id="IPR044855">
    <property type="entry name" value="CoA-Trfase_III_dom3_sf"/>
</dbReference>
<dbReference type="InterPro" id="IPR050509">
    <property type="entry name" value="CoA-transferase_III"/>
</dbReference>
<dbReference type="Gene3D" id="3.30.1540.10">
    <property type="entry name" value="formyl-coa transferase, domain 3"/>
    <property type="match status" value="1"/>
</dbReference>
<reference evidence="2" key="1">
    <citation type="journal article" date="2019" name="Int. J. Syst. Evol. Microbiol.">
        <title>The Global Catalogue of Microorganisms (GCM) 10K type strain sequencing project: providing services to taxonomists for standard genome sequencing and annotation.</title>
        <authorList>
            <consortium name="The Broad Institute Genomics Platform"/>
            <consortium name="The Broad Institute Genome Sequencing Center for Infectious Disease"/>
            <person name="Wu L."/>
            <person name="Ma J."/>
        </authorList>
    </citation>
    <scope>NUCLEOTIDE SEQUENCE [LARGE SCALE GENOMIC DNA]</scope>
    <source>
        <strain evidence="2">JCM 17979</strain>
    </source>
</reference>
<dbReference type="InterPro" id="IPR003673">
    <property type="entry name" value="CoA-Trfase_fam_III"/>
</dbReference>
<dbReference type="PANTHER" id="PTHR48228:SF5">
    <property type="entry name" value="ALPHA-METHYLACYL-COA RACEMASE"/>
    <property type="match status" value="1"/>
</dbReference>
<proteinExistence type="predicted"/>
<dbReference type="SUPFAM" id="SSF89796">
    <property type="entry name" value="CoA-transferase family III (CaiB/BaiF)"/>
    <property type="match status" value="1"/>
</dbReference>
<dbReference type="RefSeq" id="WP_345418425.1">
    <property type="nucleotide sequence ID" value="NZ_BAABHO010000031.1"/>
</dbReference>